<feature type="compositionally biased region" description="Basic and acidic residues" evidence="1">
    <location>
        <begin position="73"/>
        <end position="85"/>
    </location>
</feature>
<keyword evidence="4" id="KW-1185">Reference proteome</keyword>
<feature type="compositionally biased region" description="Low complexity" evidence="1">
    <location>
        <begin position="169"/>
        <end position="188"/>
    </location>
</feature>
<name>A0A4D6NLH8_VIGUN</name>
<proteinExistence type="predicted"/>
<reference evidence="3 4" key="1">
    <citation type="submission" date="2019-04" db="EMBL/GenBank/DDBJ databases">
        <title>An improved genome assembly and genetic linkage map for asparagus bean, Vigna unguiculata ssp. sesquipedialis.</title>
        <authorList>
            <person name="Xia Q."/>
            <person name="Zhang R."/>
            <person name="Dong Y."/>
        </authorList>
    </citation>
    <scope>NUCLEOTIDE SEQUENCE [LARGE SCALE GENOMIC DNA]</scope>
    <source>
        <tissue evidence="3">Leaf</tissue>
    </source>
</reference>
<dbReference type="GO" id="GO:0050660">
    <property type="term" value="F:flavin adenine dinucleotide binding"/>
    <property type="evidence" value="ECO:0007669"/>
    <property type="project" value="InterPro"/>
</dbReference>
<organism evidence="3 4">
    <name type="scientific">Vigna unguiculata</name>
    <name type="common">Cowpea</name>
    <dbReference type="NCBI Taxonomy" id="3917"/>
    <lineage>
        <taxon>Eukaryota</taxon>
        <taxon>Viridiplantae</taxon>
        <taxon>Streptophyta</taxon>
        <taxon>Embryophyta</taxon>
        <taxon>Tracheophyta</taxon>
        <taxon>Spermatophyta</taxon>
        <taxon>Magnoliopsida</taxon>
        <taxon>eudicotyledons</taxon>
        <taxon>Gunneridae</taxon>
        <taxon>Pentapetalae</taxon>
        <taxon>rosids</taxon>
        <taxon>fabids</taxon>
        <taxon>Fabales</taxon>
        <taxon>Fabaceae</taxon>
        <taxon>Papilionoideae</taxon>
        <taxon>50 kb inversion clade</taxon>
        <taxon>NPAAA clade</taxon>
        <taxon>indigoferoid/millettioid clade</taxon>
        <taxon>Phaseoleae</taxon>
        <taxon>Vigna</taxon>
    </lineage>
</organism>
<evidence type="ECO:0000259" key="2">
    <source>
        <dbReference type="Pfam" id="PF08031"/>
    </source>
</evidence>
<feature type="domain" description="Berberine/berberine-like" evidence="2">
    <location>
        <begin position="258"/>
        <end position="278"/>
    </location>
</feature>
<evidence type="ECO:0000313" key="3">
    <source>
        <dbReference type="EMBL" id="QCE14496.1"/>
    </source>
</evidence>
<feature type="region of interest" description="Disordered" evidence="1">
    <location>
        <begin position="163"/>
        <end position="256"/>
    </location>
</feature>
<feature type="compositionally biased region" description="Low complexity" evidence="1">
    <location>
        <begin position="217"/>
        <end position="226"/>
    </location>
</feature>
<dbReference type="Proteomes" id="UP000501690">
    <property type="component" value="Linkage Group LG11"/>
</dbReference>
<protein>
    <submittedName>
        <fullName evidence="3">Berberine/berberine-like</fullName>
    </submittedName>
</protein>
<feature type="compositionally biased region" description="Basic and acidic residues" evidence="1">
    <location>
        <begin position="227"/>
        <end position="239"/>
    </location>
</feature>
<feature type="compositionally biased region" description="Basic and acidic residues" evidence="1">
    <location>
        <begin position="93"/>
        <end position="103"/>
    </location>
</feature>
<feature type="compositionally biased region" description="Gly residues" evidence="1">
    <location>
        <begin position="205"/>
        <end position="216"/>
    </location>
</feature>
<dbReference type="InterPro" id="IPR012951">
    <property type="entry name" value="BBE"/>
</dbReference>
<feature type="compositionally biased region" description="Basic and acidic residues" evidence="1">
    <location>
        <begin position="247"/>
        <end position="256"/>
    </location>
</feature>
<dbReference type="EMBL" id="CP039355">
    <property type="protein sequence ID" value="QCE14496.1"/>
    <property type="molecule type" value="Genomic_DNA"/>
</dbReference>
<gene>
    <name evidence="3" type="ORF">DEO72_LG11g1497</name>
</gene>
<sequence>MVFKGRFFSSKKSDSSSPDASSNSPRSFSSNSPSRSDKKKAKSAAHPTLAAGGGGGSGGGGALAACRQTQVKDGTKKKDVVKGKESQTPPPEARTEGGRRPTTLERLVNIKTKVDPEKIFRNEVSHWVQMCVRVIVVDDGDDEYAYQLCIWHRVMTEAKRFFSSKKSDSSSPDASSNSPRSFSSNSPSRSDKKKAKSAAHPTLAAGGGGGSGGGGALAACRQTQVKDGTKKKDVVKGKESQTPPPEARTEGGRRPTTLERLVNIKTKVDPEKIFRNEVSHWVQMCVRVIVVDDGDDEYAYQLCIWHRVMTEAKRCTFWPRPNMPRFQTRGKMWKTTRAESPYCTRVVFYMIKINNK</sequence>
<dbReference type="AlphaFoldDB" id="A0A4D6NLH8"/>
<evidence type="ECO:0000256" key="1">
    <source>
        <dbReference type="SAM" id="MobiDB-lite"/>
    </source>
</evidence>
<feature type="region of interest" description="Disordered" evidence="1">
    <location>
        <begin position="1"/>
        <end position="103"/>
    </location>
</feature>
<feature type="compositionally biased region" description="Low complexity" evidence="1">
    <location>
        <begin position="1"/>
        <end position="34"/>
    </location>
</feature>
<evidence type="ECO:0000313" key="4">
    <source>
        <dbReference type="Proteomes" id="UP000501690"/>
    </source>
</evidence>
<dbReference type="GO" id="GO:0016491">
    <property type="term" value="F:oxidoreductase activity"/>
    <property type="evidence" value="ECO:0007669"/>
    <property type="project" value="InterPro"/>
</dbReference>
<accession>A0A4D6NLH8</accession>
<feature type="domain" description="Berberine/berberine-like" evidence="2">
    <location>
        <begin position="104"/>
        <end position="124"/>
    </location>
</feature>
<dbReference type="Pfam" id="PF08031">
    <property type="entry name" value="BBE"/>
    <property type="match status" value="2"/>
</dbReference>
<feature type="compositionally biased region" description="Gly residues" evidence="1">
    <location>
        <begin position="51"/>
        <end position="62"/>
    </location>
</feature>
<feature type="compositionally biased region" description="Low complexity" evidence="1">
    <location>
        <begin position="63"/>
        <end position="72"/>
    </location>
</feature>